<feature type="transmembrane region" description="Helical" evidence="1">
    <location>
        <begin position="231"/>
        <end position="251"/>
    </location>
</feature>
<keyword evidence="1" id="KW-0812">Transmembrane</keyword>
<organism evidence="2">
    <name type="scientific">Candidatus Kentrum sp. LFY</name>
    <dbReference type="NCBI Taxonomy" id="2126342"/>
    <lineage>
        <taxon>Bacteria</taxon>
        <taxon>Pseudomonadati</taxon>
        <taxon>Pseudomonadota</taxon>
        <taxon>Gammaproteobacteria</taxon>
        <taxon>Candidatus Kentrum</taxon>
    </lineage>
</organism>
<feature type="transmembrane region" description="Helical" evidence="1">
    <location>
        <begin position="200"/>
        <end position="225"/>
    </location>
</feature>
<reference evidence="2" key="1">
    <citation type="submission" date="2019-02" db="EMBL/GenBank/DDBJ databases">
        <authorList>
            <person name="Gruber-Vodicka R. H."/>
            <person name="Seah K. B. B."/>
        </authorList>
    </citation>
    <scope>NUCLEOTIDE SEQUENCE</scope>
    <source>
        <strain evidence="2">BECK_M6</strain>
    </source>
</reference>
<sequence length="277" mass="32733">MNIFRFSRGDFYGIIIPGSFLAINIFMFVIVMLHGGKGVEKIFDYLMGKDAGVGIAPFFIFFVASYVLGFGLRSFHPDMSEGIYRFFHLEKYKVWKYLVNIRLCKRGRLRIENKFSRIFKKDKFLIKDKYPYGRWFRKHYLPNQPESYRSFYRSILTSEFRGVIKPFKGDYFINLCKAISYGKCDSLRDEIIFCEGLVRFYSGIFLSLLLSSVIAIIIFVLSLFLFWSHHFLLSIFIFLVIAVYIFLAATFGKKLKSIRIREVQTIFNAFYFIKNFP</sequence>
<gene>
    <name evidence="2" type="ORF">BECKLFY1418A_GA0070994_106111</name>
</gene>
<evidence type="ECO:0000313" key="2">
    <source>
        <dbReference type="EMBL" id="VFJ96625.1"/>
    </source>
</evidence>
<protein>
    <submittedName>
        <fullName evidence="2">Uncharacterized protein</fullName>
    </submittedName>
</protein>
<keyword evidence="1" id="KW-0472">Membrane</keyword>
<accession>A0A450UVS0</accession>
<name>A0A450UVS0_9GAMM</name>
<feature type="transmembrane region" description="Helical" evidence="1">
    <location>
        <begin position="53"/>
        <end position="72"/>
    </location>
</feature>
<proteinExistence type="predicted"/>
<keyword evidence="1" id="KW-1133">Transmembrane helix</keyword>
<evidence type="ECO:0000256" key="1">
    <source>
        <dbReference type="SAM" id="Phobius"/>
    </source>
</evidence>
<feature type="transmembrane region" description="Helical" evidence="1">
    <location>
        <begin position="12"/>
        <end position="33"/>
    </location>
</feature>
<dbReference type="EMBL" id="CAADFH010000061">
    <property type="protein sequence ID" value="VFJ96625.1"/>
    <property type="molecule type" value="Genomic_DNA"/>
</dbReference>
<dbReference type="AlphaFoldDB" id="A0A450UVS0"/>